<dbReference type="Gene3D" id="3.40.50.11820">
    <property type="match status" value="1"/>
</dbReference>
<dbReference type="InterPro" id="IPR001296">
    <property type="entry name" value="Glyco_trans_1"/>
</dbReference>
<keyword evidence="3" id="KW-1003">Cell membrane</keyword>
<dbReference type="Pfam" id="PF00534">
    <property type="entry name" value="Glycos_transf_1"/>
    <property type="match status" value="1"/>
</dbReference>
<evidence type="ECO:0000256" key="6">
    <source>
        <dbReference type="ARBA" id="ARBA00023136"/>
    </source>
</evidence>
<comment type="subcellular location">
    <subcellularLocation>
        <location evidence="1">Cell membrane</location>
        <topology evidence="1">Peripheral membrane protein</topology>
    </subcellularLocation>
</comment>
<evidence type="ECO:0000256" key="5">
    <source>
        <dbReference type="ARBA" id="ARBA00022944"/>
    </source>
</evidence>
<feature type="domain" description="Glycosyl transferase family 1" evidence="7">
    <location>
        <begin position="664"/>
        <end position="815"/>
    </location>
</feature>
<dbReference type="PANTHER" id="PTHR37316:SF3">
    <property type="entry name" value="TEICHOIC ACID GLYCEROL-PHOSPHATE TRANSFERASE"/>
    <property type="match status" value="1"/>
</dbReference>
<dbReference type="Gene3D" id="3.40.50.12580">
    <property type="match status" value="1"/>
</dbReference>
<dbReference type="GO" id="GO:0047355">
    <property type="term" value="F:CDP-glycerol glycerophosphotransferase activity"/>
    <property type="evidence" value="ECO:0007669"/>
    <property type="project" value="InterPro"/>
</dbReference>
<dbReference type="OrthoDB" id="9811865at2"/>
<dbReference type="RefSeq" id="WP_066230330.1">
    <property type="nucleotide sequence ID" value="NZ_JARMRW010000110.1"/>
</dbReference>
<reference evidence="8 9" key="1">
    <citation type="submission" date="2016-01" db="EMBL/GenBank/DDBJ databases">
        <title>Genome Sequences of Twelve Sporeforming Bacillus Species Isolated from Foods.</title>
        <authorList>
            <person name="Berendsen E.M."/>
            <person name="Wells-Bennik M.H."/>
            <person name="Krawcyk A.O."/>
            <person name="De Jong A."/>
            <person name="Holsappel S."/>
            <person name="Eijlander R.T."/>
            <person name="Kuipers O.P."/>
        </authorList>
    </citation>
    <scope>NUCLEOTIDE SEQUENCE [LARGE SCALE GENOMIC DNA]</scope>
    <source>
        <strain evidence="8 9">B4102</strain>
    </source>
</reference>
<organism evidence="8 9">
    <name type="scientific">Heyndrickxia sporothermodurans</name>
    <dbReference type="NCBI Taxonomy" id="46224"/>
    <lineage>
        <taxon>Bacteria</taxon>
        <taxon>Bacillati</taxon>
        <taxon>Bacillota</taxon>
        <taxon>Bacilli</taxon>
        <taxon>Bacillales</taxon>
        <taxon>Bacillaceae</taxon>
        <taxon>Heyndrickxia</taxon>
    </lineage>
</organism>
<proteinExistence type="inferred from homology"/>
<dbReference type="InterPro" id="IPR043149">
    <property type="entry name" value="TagF_N"/>
</dbReference>
<dbReference type="Gene3D" id="3.40.50.2000">
    <property type="entry name" value="Glycogen Phosphorylase B"/>
    <property type="match status" value="2"/>
</dbReference>
<dbReference type="GO" id="GO:0016757">
    <property type="term" value="F:glycosyltransferase activity"/>
    <property type="evidence" value="ECO:0007669"/>
    <property type="project" value="InterPro"/>
</dbReference>
<keyword evidence="6" id="KW-0472">Membrane</keyword>
<dbReference type="GO" id="GO:0019350">
    <property type="term" value="P:teichoic acid biosynthetic process"/>
    <property type="evidence" value="ECO:0007669"/>
    <property type="project" value="UniProtKB-KW"/>
</dbReference>
<name>A0A150L8N8_9BACI</name>
<evidence type="ECO:0000256" key="1">
    <source>
        <dbReference type="ARBA" id="ARBA00004202"/>
    </source>
</evidence>
<dbReference type="GO" id="GO:0005886">
    <property type="term" value="C:plasma membrane"/>
    <property type="evidence" value="ECO:0007669"/>
    <property type="project" value="UniProtKB-SubCell"/>
</dbReference>
<dbReference type="Proteomes" id="UP000075666">
    <property type="component" value="Unassembled WGS sequence"/>
</dbReference>
<evidence type="ECO:0000256" key="2">
    <source>
        <dbReference type="ARBA" id="ARBA00010488"/>
    </source>
</evidence>
<dbReference type="PATRIC" id="fig|46224.3.peg.2567"/>
<dbReference type="EMBL" id="LQYN01000035">
    <property type="protein sequence ID" value="KYD08072.1"/>
    <property type="molecule type" value="Genomic_DNA"/>
</dbReference>
<dbReference type="STRING" id="46224.B4102_2861"/>
<dbReference type="InterPro" id="IPR007554">
    <property type="entry name" value="Glycerophosphate_synth"/>
</dbReference>
<dbReference type="AlphaFoldDB" id="A0A150L8N8"/>
<evidence type="ECO:0000313" key="8">
    <source>
        <dbReference type="EMBL" id="KYD08072.1"/>
    </source>
</evidence>
<sequence length="846" mass="99311">MGASKLFNKAKKAVQFSLKFFHKIVDKNFYRSIKYTSYYKKTKIDDRVIFYESFQGKSMIDSPYAIFKRLINDTNYKDYKHVWALNSRDNLYAQIYKGHKNVEFVKVHSDKYLKYLTAAKYLINNDAFPSYFQKKENQVYINTWHGTLSEAISKDLKEERGQLRNIQRNFLHTDYILNPNKRIANRLVESYGLEGIYAGNVVVEGYPRTDLTLSSNKEEIKEILTKSLNVDFNQKIILYAPTWKEETNNVEDISDKINELHSNIPIEYQLILKVHASLYERLKVNDSLREICIPEWIDTNELLSVVDILICDYSGIFYDFLITNRPIIFYLDNHEVCHSPDESSQDLKELPGPICTEINEVINEIADVKYYMDFYKNRREKMISAFCPYDDGNVTDRNIDIIFKSKHTKNVYPIKNDKKTILMYCGGFLNNGITTSAINLLNNLDYTKFNVVIVEKEKYDPVSTQNLKNLNHHVKKIYRIGSMNLTIREWLLHNFIVRKGLRNEKLHKHIPKQSYRRELLRLFGNVKFDIAIDFSGYVPFWSMLFAFSEFERKNIYQHNDMLSEYNKIINNKYKHRSNMNIIFPLYKYFDKVVSVAKNTRDLNVKNLPKFLPREKAVYVHNCIDANKILRQKNEEEIIINEQRDVASMNDLNDQEKLYKNRIIAPDENNINFVNMGRLSPEKDQKKLILAFSQLAKQHENIRLFIIGEGVLESELKKLSISLGLYDKVIFTGQLSNPFYFINKCDCFVLSSNHEGQPMVLLEAMILNKPIIATDIAGSRSVLRNGYGELVDNSVEGLIEGMDKFLKNKLPRKTFNYELYNIEALNMFYREVCDYNIQNMDNVNKGV</sequence>
<evidence type="ECO:0000313" key="9">
    <source>
        <dbReference type="Proteomes" id="UP000075666"/>
    </source>
</evidence>
<keyword evidence="5" id="KW-0777">Teichoic acid biosynthesis</keyword>
<dbReference type="CDD" id="cd03811">
    <property type="entry name" value="GT4_GT28_WabH-like"/>
    <property type="match status" value="1"/>
</dbReference>
<dbReference type="SUPFAM" id="SSF53756">
    <property type="entry name" value="UDP-Glycosyltransferase/glycogen phosphorylase"/>
    <property type="match status" value="2"/>
</dbReference>
<evidence type="ECO:0000259" key="7">
    <source>
        <dbReference type="Pfam" id="PF00534"/>
    </source>
</evidence>
<gene>
    <name evidence="8" type="ORF">B4102_2861</name>
</gene>
<comment type="similarity">
    <text evidence="2">Belongs to the CDP-glycerol glycerophosphotransferase family.</text>
</comment>
<dbReference type="InterPro" id="IPR043148">
    <property type="entry name" value="TagF_C"/>
</dbReference>
<keyword evidence="4" id="KW-0808">Transferase</keyword>
<evidence type="ECO:0000256" key="3">
    <source>
        <dbReference type="ARBA" id="ARBA00022475"/>
    </source>
</evidence>
<comment type="caution">
    <text evidence="8">The sequence shown here is derived from an EMBL/GenBank/DDBJ whole genome shotgun (WGS) entry which is preliminary data.</text>
</comment>
<dbReference type="InterPro" id="IPR051612">
    <property type="entry name" value="Teichoic_Acid_Biosynth"/>
</dbReference>
<dbReference type="Pfam" id="PF04464">
    <property type="entry name" value="Glyphos_transf"/>
    <property type="match status" value="1"/>
</dbReference>
<accession>A0A150L8N8</accession>
<evidence type="ECO:0000256" key="4">
    <source>
        <dbReference type="ARBA" id="ARBA00022679"/>
    </source>
</evidence>
<protein>
    <recommendedName>
        <fullName evidence="7">Glycosyl transferase family 1 domain-containing protein</fullName>
    </recommendedName>
</protein>
<dbReference type="PANTHER" id="PTHR37316">
    <property type="entry name" value="TEICHOIC ACID GLYCEROL-PHOSPHATE PRIMASE"/>
    <property type="match status" value="1"/>
</dbReference>
<keyword evidence="9" id="KW-1185">Reference proteome</keyword>